<accession>X1SYK2</accession>
<feature type="non-terminal residue" evidence="2">
    <location>
        <position position="265"/>
    </location>
</feature>
<keyword evidence="1" id="KW-0812">Transmembrane</keyword>
<evidence type="ECO:0000313" key="2">
    <source>
        <dbReference type="EMBL" id="GAI80415.1"/>
    </source>
</evidence>
<keyword evidence="1" id="KW-1133">Transmembrane helix</keyword>
<dbReference type="CDD" id="cd07012">
    <property type="entry name" value="PBP2_Bug_TTT"/>
    <property type="match status" value="1"/>
</dbReference>
<proteinExistence type="predicted"/>
<gene>
    <name evidence="2" type="ORF">S12H4_21065</name>
</gene>
<feature type="non-terminal residue" evidence="2">
    <location>
        <position position="1"/>
    </location>
</feature>
<dbReference type="InterPro" id="IPR005064">
    <property type="entry name" value="BUG"/>
</dbReference>
<feature type="transmembrane region" description="Helical" evidence="1">
    <location>
        <begin position="241"/>
        <end position="257"/>
    </location>
</feature>
<feature type="transmembrane region" description="Helical" evidence="1">
    <location>
        <begin position="216"/>
        <end position="235"/>
    </location>
</feature>
<dbReference type="PANTHER" id="PTHR42928:SF5">
    <property type="entry name" value="BLR1237 PROTEIN"/>
    <property type="match status" value="1"/>
</dbReference>
<evidence type="ECO:0008006" key="3">
    <source>
        <dbReference type="Google" id="ProtNLM"/>
    </source>
</evidence>
<dbReference type="Gene3D" id="3.40.190.10">
    <property type="entry name" value="Periplasmic binding protein-like II"/>
    <property type="match status" value="1"/>
</dbReference>
<protein>
    <recommendedName>
        <fullName evidence="3">Tripartite tricarboxylate transporter substrate binding protein</fullName>
    </recommendedName>
</protein>
<name>X1SYK2_9ZZZZ</name>
<dbReference type="AlphaFoldDB" id="X1SYK2"/>
<sequence length="265" mass="29409">AQYVSPVYPKMENVEPVAQAITIPATVTVNAESPWKTLDEFISYAKANPGKIRSSNSGIGASAHIYSIVFEEKVGIEFNHIPYPAYAEAVVALLGGHVDSTNIPLPDVAPHIQSGKLRMLAIASDERHIDFPDVPTLKELGIDIVMGNYSGFVAPKGMAKEQIKVLEEGIGMAMQDPEIRKFLIGAGFQPVYLNAANIVPTALNIIARTNNTIKEFFILFVFIFTPPFFYFFLLFFYYYTIMLYSIINHLLLAYLILPSKGRIQA</sequence>
<dbReference type="SUPFAM" id="SSF53850">
    <property type="entry name" value="Periplasmic binding protein-like II"/>
    <property type="match status" value="1"/>
</dbReference>
<evidence type="ECO:0000256" key="1">
    <source>
        <dbReference type="SAM" id="Phobius"/>
    </source>
</evidence>
<organism evidence="2">
    <name type="scientific">marine sediment metagenome</name>
    <dbReference type="NCBI Taxonomy" id="412755"/>
    <lineage>
        <taxon>unclassified sequences</taxon>
        <taxon>metagenomes</taxon>
        <taxon>ecological metagenomes</taxon>
    </lineage>
</organism>
<dbReference type="EMBL" id="BARW01010782">
    <property type="protein sequence ID" value="GAI80415.1"/>
    <property type="molecule type" value="Genomic_DNA"/>
</dbReference>
<reference evidence="2" key="1">
    <citation type="journal article" date="2014" name="Front. Microbiol.">
        <title>High frequency of phylogenetically diverse reductive dehalogenase-homologous genes in deep subseafloor sedimentary metagenomes.</title>
        <authorList>
            <person name="Kawai M."/>
            <person name="Futagami T."/>
            <person name="Toyoda A."/>
            <person name="Takaki Y."/>
            <person name="Nishi S."/>
            <person name="Hori S."/>
            <person name="Arai W."/>
            <person name="Tsubouchi T."/>
            <person name="Morono Y."/>
            <person name="Uchiyama I."/>
            <person name="Ito T."/>
            <person name="Fujiyama A."/>
            <person name="Inagaki F."/>
            <person name="Takami H."/>
        </authorList>
    </citation>
    <scope>NUCLEOTIDE SEQUENCE</scope>
    <source>
        <strain evidence="2">Expedition CK06-06</strain>
    </source>
</reference>
<comment type="caution">
    <text evidence="2">The sequence shown here is derived from an EMBL/GenBank/DDBJ whole genome shotgun (WGS) entry which is preliminary data.</text>
</comment>
<dbReference type="Pfam" id="PF03401">
    <property type="entry name" value="TctC"/>
    <property type="match status" value="1"/>
</dbReference>
<keyword evidence="1" id="KW-0472">Membrane</keyword>
<dbReference type="PANTHER" id="PTHR42928">
    <property type="entry name" value="TRICARBOXYLATE-BINDING PROTEIN"/>
    <property type="match status" value="1"/>
</dbReference>